<evidence type="ECO:0000256" key="3">
    <source>
        <dbReference type="ARBA" id="ARBA00023002"/>
    </source>
</evidence>
<dbReference type="InterPro" id="IPR016162">
    <property type="entry name" value="Ald_DH_N"/>
</dbReference>
<dbReference type="SUPFAM" id="SSF53720">
    <property type="entry name" value="ALDH-like"/>
    <property type="match status" value="1"/>
</dbReference>
<dbReference type="GO" id="GO:0004657">
    <property type="term" value="F:proline dehydrogenase activity"/>
    <property type="evidence" value="ECO:0007669"/>
    <property type="project" value="InterPro"/>
</dbReference>
<dbReference type="Pfam" id="PF01619">
    <property type="entry name" value="Pro_dh"/>
    <property type="match status" value="1"/>
</dbReference>
<evidence type="ECO:0000313" key="12">
    <source>
        <dbReference type="Proteomes" id="UP000076586"/>
    </source>
</evidence>
<keyword evidence="3 8" id="KW-0560">Oxidoreductase</keyword>
<evidence type="ECO:0000313" key="11">
    <source>
        <dbReference type="EMBL" id="GAT62557.1"/>
    </source>
</evidence>
<dbReference type="GO" id="GO:0010133">
    <property type="term" value="P:L-proline catabolic process to L-glutamate"/>
    <property type="evidence" value="ECO:0007669"/>
    <property type="project" value="InterPro"/>
</dbReference>
<protein>
    <recommendedName>
        <fullName evidence="2">L-glutamate gamma-semialdehyde dehydrogenase</fullName>
        <ecNumber evidence="2">1.2.1.88</ecNumber>
    </recommendedName>
</protein>
<accession>A0A161LEB7</accession>
<feature type="domain" description="Proline dehydrogenase" evidence="10">
    <location>
        <begin position="129"/>
        <end position="428"/>
    </location>
</feature>
<dbReference type="RefSeq" id="WP_068702970.1">
    <property type="nucleotide sequence ID" value="NZ_BDCR01000002.1"/>
</dbReference>
<dbReference type="PIRSF" id="PIRSF000197">
    <property type="entry name" value="Bifunct_PutA"/>
    <property type="match status" value="1"/>
</dbReference>
<evidence type="ECO:0000256" key="8">
    <source>
        <dbReference type="RuleBase" id="RU003345"/>
    </source>
</evidence>
<dbReference type="PANTHER" id="PTHR42862">
    <property type="entry name" value="DELTA-1-PYRROLINE-5-CARBOXYLATE DEHYDROGENASE 1, ISOFORM A-RELATED"/>
    <property type="match status" value="1"/>
</dbReference>
<dbReference type="PROSITE" id="PS00687">
    <property type="entry name" value="ALDEHYDE_DEHYDR_GLU"/>
    <property type="match status" value="1"/>
</dbReference>
<evidence type="ECO:0000256" key="6">
    <source>
        <dbReference type="PIRSR" id="PIRSR000197-1"/>
    </source>
</evidence>
<dbReference type="GO" id="GO:0009898">
    <property type="term" value="C:cytoplasmic side of plasma membrane"/>
    <property type="evidence" value="ECO:0007669"/>
    <property type="project" value="TreeGrafter"/>
</dbReference>
<dbReference type="AlphaFoldDB" id="A0A161LEB7"/>
<dbReference type="InterPro" id="IPR002872">
    <property type="entry name" value="Proline_DH_dom"/>
</dbReference>
<dbReference type="Gene3D" id="3.40.309.10">
    <property type="entry name" value="Aldehyde Dehydrogenase, Chain A, domain 2"/>
    <property type="match status" value="1"/>
</dbReference>
<reference evidence="12" key="1">
    <citation type="submission" date="2016-04" db="EMBL/GenBank/DDBJ databases">
        <title>Draft genome sequence of Paludibacter jiangxiensis strain NM7.</title>
        <authorList>
            <person name="Qiu Y."/>
            <person name="Matsuura N."/>
            <person name="Ohashi A."/>
            <person name="Tourlousse M.D."/>
            <person name="Sekiguchi Y."/>
        </authorList>
    </citation>
    <scope>NUCLEOTIDE SEQUENCE [LARGE SCALE GENOMIC DNA]</scope>
    <source>
        <strain evidence="12">NM7</strain>
    </source>
</reference>
<dbReference type="STRING" id="681398.PJIAN_2116"/>
<dbReference type="Pfam" id="PF00171">
    <property type="entry name" value="Aldedh"/>
    <property type="match status" value="1"/>
</dbReference>
<dbReference type="InterPro" id="IPR029510">
    <property type="entry name" value="Ald_DH_CS_GLU"/>
</dbReference>
<dbReference type="SUPFAM" id="SSF51730">
    <property type="entry name" value="FAD-linked oxidoreductase"/>
    <property type="match status" value="1"/>
</dbReference>
<proteinExistence type="inferred from homology"/>
<dbReference type="PROSITE" id="PS00070">
    <property type="entry name" value="ALDEHYDE_DEHYDR_CYS"/>
    <property type="match status" value="1"/>
</dbReference>
<comment type="catalytic activity">
    <reaction evidence="5">
        <text>L-glutamate 5-semialdehyde + NAD(+) + H2O = L-glutamate + NADH + 2 H(+)</text>
        <dbReference type="Rhea" id="RHEA:30235"/>
        <dbReference type="ChEBI" id="CHEBI:15377"/>
        <dbReference type="ChEBI" id="CHEBI:15378"/>
        <dbReference type="ChEBI" id="CHEBI:29985"/>
        <dbReference type="ChEBI" id="CHEBI:57540"/>
        <dbReference type="ChEBI" id="CHEBI:57945"/>
        <dbReference type="ChEBI" id="CHEBI:58066"/>
        <dbReference type="EC" id="1.2.1.88"/>
    </reaction>
</comment>
<evidence type="ECO:0000259" key="10">
    <source>
        <dbReference type="Pfam" id="PF01619"/>
    </source>
</evidence>
<evidence type="ECO:0000256" key="1">
    <source>
        <dbReference type="ARBA" id="ARBA00004786"/>
    </source>
</evidence>
<keyword evidence="12" id="KW-1185">Reference proteome</keyword>
<feature type="active site" evidence="6">
    <location>
        <position position="782"/>
    </location>
</feature>
<dbReference type="EC" id="1.2.1.88" evidence="2"/>
<name>A0A161LEB7_9BACT</name>
<dbReference type="PANTHER" id="PTHR42862:SF1">
    <property type="entry name" value="DELTA-1-PYRROLINE-5-CARBOXYLATE DEHYDROGENASE 2, ISOFORM A-RELATED"/>
    <property type="match status" value="1"/>
</dbReference>
<dbReference type="InterPro" id="IPR015590">
    <property type="entry name" value="Aldehyde_DH_dom"/>
</dbReference>
<evidence type="ECO:0000259" key="9">
    <source>
        <dbReference type="Pfam" id="PF00171"/>
    </source>
</evidence>
<dbReference type="Gene3D" id="3.20.20.220">
    <property type="match status" value="1"/>
</dbReference>
<dbReference type="EMBL" id="BDCR01000002">
    <property type="protein sequence ID" value="GAT62557.1"/>
    <property type="molecule type" value="Genomic_DNA"/>
</dbReference>
<dbReference type="OrthoDB" id="9762913at2"/>
<keyword evidence="4" id="KW-0520">NAD</keyword>
<dbReference type="InterPro" id="IPR016160">
    <property type="entry name" value="Ald_DH_CS_CYS"/>
</dbReference>
<reference evidence="12" key="2">
    <citation type="journal article" date="2017" name="Genome Announc.">
        <title>Draft genome sequence of Paludibacter jiangxiensis NM7(T), a propionate-producing fermentative bacterium.</title>
        <authorList>
            <person name="Qiu Y.-L."/>
            <person name="Tourlousse D.M."/>
            <person name="Matsuura N."/>
            <person name="Ohashi A."/>
            <person name="Sekiguchi Y."/>
        </authorList>
    </citation>
    <scope>NUCLEOTIDE SEQUENCE [LARGE SCALE GENOMIC DNA]</scope>
    <source>
        <strain evidence="12">NM7</strain>
    </source>
</reference>
<dbReference type="Gene3D" id="3.40.605.10">
    <property type="entry name" value="Aldehyde Dehydrogenase, Chain A, domain 1"/>
    <property type="match status" value="1"/>
</dbReference>
<comment type="caution">
    <text evidence="11">The sequence shown here is derived from an EMBL/GenBank/DDBJ whole genome shotgun (WGS) entry which is preliminary data.</text>
</comment>
<evidence type="ECO:0000256" key="5">
    <source>
        <dbReference type="ARBA" id="ARBA00048142"/>
    </source>
</evidence>
<organism evidence="11 12">
    <name type="scientific">Paludibacter jiangxiensis</name>
    <dbReference type="NCBI Taxonomy" id="681398"/>
    <lineage>
        <taxon>Bacteria</taxon>
        <taxon>Pseudomonadati</taxon>
        <taxon>Bacteroidota</taxon>
        <taxon>Bacteroidia</taxon>
        <taxon>Bacteroidales</taxon>
        <taxon>Paludibacteraceae</taxon>
        <taxon>Paludibacter</taxon>
    </lineage>
</organism>
<gene>
    <name evidence="11" type="ORF">PJIAN_2116</name>
</gene>
<sequence>MGTLNATEVIEWAKQFLSQAEQELTVEEKKEQEKYAILIQNPKDKFLLSKLLDESLQIRSNKRLARRMKTLFDRYGVPSFFDKTDAFLIKVFACFGYLFDFIAVPVFKKRLRSDTAKVIINEEASLLNRHLNERKRQHIGQNVNLLGEVVLGDGEADHRYRHYLEALKDPRINYISIKISGIYAQINPLNYEQNKIDLCERLSHIYQQAIDYPFVDDDGQSKAKFVNLDMEEYKDTELTLDVFLTVLSQPQFKNYYAGIVVQAYLPDAWGFQTRLLEFAKKRVAEGGAPIKMRLVKGANLQMESIISSLKGWENPVYDSKVKVDANHLHVLERALEPGNARAVHVGVATHNFFSIAYAYLLSRNNGVDEYVTFEMLEGMANHLPRVMRKLGRQIILYTPVVSDEHFLNAVSYLVRRLDENTGKDNFLSYSFNLKVDSEHWKFLEAQFLQAYALKDSVEVTPLRRQDRTKEGSAIQADLHCFKNEPDTNFDLKPNKIWADSIRRAWMRHKEDKPYEIPVQIGTRHSLSEKKRLYLDRSQNDEVCVCKVNMASHSQVRDIVMLAEKDASEWRKSSLDKRNRILHKVADHLAAKRGHLIGCMSAITGKTFNEGDVEVSEAIDFCRYYPISMSRFEALETIKISPKGIVLVIPPWNFPLAIPVGGVAAALSGGNSVILKPATVAYPVAWEFVQCFWDAGVPKDALQIVCPDSRESLGYLTAHPAISHVILTGGTETAFRLLESNPTCPLSAETGGKNAIILTASGDRDHAIQNIMTSAFSNAGQKCSACSLLILDKSIYNDTDFKLKLIDAVTSLHTGSVWEGGTVVGPMITSENEKLLYAINHLEDGEWWLVEPEFADEKHYMLKPCVKWGVRPGSYTFTTELFAPLLAVVCMDDLEHGIELANSSDYGLTTGLQSLDETEHALWKEKIEAGNLYINRGITGAIVSRQPFGGMKLSAFGGGIKAGGPNYVSCFVNIEEASLYDSKDVIEYSSLSQLLKEEERSRFAAAVDSYQRNYREEFAVTRDIHQLYGEQNLFRYLPLKNMIFRIQPEDKLCDVLMVYVAAQIAKTPMVLSLNPGDEVKLKKLASVVRDGELVVQSDLEFQNELGSYDRVRSCSCALPLDVFKRAASLGKYIATVKPLSEGRLELLHYLKEQSITYEYHRYGSISEIPE</sequence>
<evidence type="ECO:0000256" key="2">
    <source>
        <dbReference type="ARBA" id="ARBA00012884"/>
    </source>
</evidence>
<dbReference type="InterPro" id="IPR016161">
    <property type="entry name" value="Ald_DH/histidinol_DH"/>
</dbReference>
<dbReference type="InterPro" id="IPR016163">
    <property type="entry name" value="Ald_DH_C"/>
</dbReference>
<dbReference type="InterPro" id="IPR050485">
    <property type="entry name" value="Proline_metab_enzyme"/>
</dbReference>
<comment type="pathway">
    <text evidence="1">Amino-acid degradation; L-proline degradation into L-glutamate; L-glutamate from L-proline: step 2/2.</text>
</comment>
<evidence type="ECO:0000256" key="4">
    <source>
        <dbReference type="ARBA" id="ARBA00023027"/>
    </source>
</evidence>
<dbReference type="GO" id="GO:0003842">
    <property type="term" value="F:L-glutamate gamma-semialdehyde dehydrogenase activity"/>
    <property type="evidence" value="ECO:0007669"/>
    <property type="project" value="UniProtKB-EC"/>
</dbReference>
<feature type="domain" description="Aldehyde dehydrogenase" evidence="9">
    <location>
        <begin position="540"/>
        <end position="973"/>
    </location>
</feature>
<dbReference type="Proteomes" id="UP000076586">
    <property type="component" value="Unassembled WGS sequence"/>
</dbReference>
<dbReference type="InterPro" id="IPR029041">
    <property type="entry name" value="FAD-linked_oxidoreductase-like"/>
</dbReference>
<comment type="similarity">
    <text evidence="8">Belongs to the aldehyde dehydrogenase family.</text>
</comment>
<feature type="active site" evidence="6 7">
    <location>
        <position position="748"/>
    </location>
</feature>
<dbReference type="InterPro" id="IPR025703">
    <property type="entry name" value="Bifunct_PutA"/>
</dbReference>
<evidence type="ECO:0000256" key="7">
    <source>
        <dbReference type="PROSITE-ProRule" id="PRU10007"/>
    </source>
</evidence>
<dbReference type="FunFam" id="3.40.309.10:FF:000005">
    <property type="entry name" value="1-pyrroline-5-carboxylate dehydrogenase 1"/>
    <property type="match status" value="1"/>
</dbReference>
<dbReference type="GO" id="GO:0003700">
    <property type="term" value="F:DNA-binding transcription factor activity"/>
    <property type="evidence" value="ECO:0007669"/>
    <property type="project" value="InterPro"/>
</dbReference>